<dbReference type="UniPathway" id="UPA00077">
    <property type="reaction ID" value="UER00155"/>
</dbReference>
<name>A0A517TF27_9PLAN</name>
<dbReference type="Proteomes" id="UP000319976">
    <property type="component" value="Chromosome"/>
</dbReference>
<feature type="domain" description="7,8-dihydro-6-hydroxymethylpterin-pyrophosphokinase" evidence="8">
    <location>
        <begin position="88"/>
        <end position="99"/>
    </location>
</feature>
<dbReference type="PANTHER" id="PTHR43071">
    <property type="entry name" value="2-AMINO-4-HYDROXY-6-HYDROXYMETHYLDIHYDROPTERIDINE PYROPHOSPHOKINASE"/>
    <property type="match status" value="1"/>
</dbReference>
<dbReference type="GO" id="GO:0016301">
    <property type="term" value="F:kinase activity"/>
    <property type="evidence" value="ECO:0007669"/>
    <property type="project" value="UniProtKB-KW"/>
</dbReference>
<dbReference type="GO" id="GO:0005524">
    <property type="term" value="F:ATP binding"/>
    <property type="evidence" value="ECO:0007669"/>
    <property type="project" value="UniProtKB-KW"/>
</dbReference>
<evidence type="ECO:0000259" key="8">
    <source>
        <dbReference type="PROSITE" id="PS00794"/>
    </source>
</evidence>
<protein>
    <recommendedName>
        <fullName evidence="2">2-amino-4-hydroxy-6-hydroxymethyldihydropteridine diphosphokinase</fullName>
        <ecNumber evidence="2">2.7.6.3</ecNumber>
    </recommendedName>
</protein>
<dbReference type="GO" id="GO:0003848">
    <property type="term" value="F:2-amino-4-hydroxy-6-hydroxymethyldihydropteridine diphosphokinase activity"/>
    <property type="evidence" value="ECO:0007669"/>
    <property type="project" value="UniProtKB-EC"/>
</dbReference>
<dbReference type="KEGG" id="chya:V22_42520"/>
<proteinExistence type="predicted"/>
<dbReference type="RefSeq" id="WP_145266569.1">
    <property type="nucleotide sequence ID" value="NZ_CP036316.1"/>
</dbReference>
<evidence type="ECO:0000313" key="9">
    <source>
        <dbReference type="EMBL" id="QDT66980.1"/>
    </source>
</evidence>
<keyword evidence="4" id="KW-0547">Nucleotide-binding</keyword>
<reference evidence="9 10" key="1">
    <citation type="submission" date="2019-02" db="EMBL/GenBank/DDBJ databases">
        <title>Deep-cultivation of Planctomycetes and their phenomic and genomic characterization uncovers novel biology.</title>
        <authorList>
            <person name="Wiegand S."/>
            <person name="Jogler M."/>
            <person name="Boedeker C."/>
            <person name="Pinto D."/>
            <person name="Vollmers J."/>
            <person name="Rivas-Marin E."/>
            <person name="Kohn T."/>
            <person name="Peeters S.H."/>
            <person name="Heuer A."/>
            <person name="Rast P."/>
            <person name="Oberbeckmann S."/>
            <person name="Bunk B."/>
            <person name="Jeske O."/>
            <person name="Meyerdierks A."/>
            <person name="Storesund J.E."/>
            <person name="Kallscheuer N."/>
            <person name="Luecker S."/>
            <person name="Lage O.M."/>
            <person name="Pohl T."/>
            <person name="Merkel B.J."/>
            <person name="Hornburger P."/>
            <person name="Mueller R.-W."/>
            <person name="Bruemmer F."/>
            <person name="Labrenz M."/>
            <person name="Spormann A.M."/>
            <person name="Op den Camp H."/>
            <person name="Overmann J."/>
            <person name="Amann R."/>
            <person name="Jetten M.S.M."/>
            <person name="Mascher T."/>
            <person name="Medema M.H."/>
            <person name="Devos D.P."/>
            <person name="Kaster A.-K."/>
            <person name="Ovreas L."/>
            <person name="Rohde M."/>
            <person name="Galperin M.Y."/>
            <person name="Jogler C."/>
        </authorList>
    </citation>
    <scope>NUCLEOTIDE SEQUENCE [LARGE SCALE GENOMIC DNA]</scope>
    <source>
        <strain evidence="9 10">V22</strain>
    </source>
</reference>
<gene>
    <name evidence="9" type="primary">folK</name>
    <name evidence="9" type="ORF">V22_42520</name>
</gene>
<evidence type="ECO:0000256" key="1">
    <source>
        <dbReference type="ARBA" id="ARBA00005051"/>
    </source>
</evidence>
<dbReference type="Gene3D" id="3.30.70.560">
    <property type="entry name" value="7,8-Dihydro-6-hydroxymethylpterin-pyrophosphokinase HPPK"/>
    <property type="match status" value="1"/>
</dbReference>
<dbReference type="SUPFAM" id="SSF55083">
    <property type="entry name" value="6-hydroxymethyl-7,8-dihydropterin pyrophosphokinase, HPPK"/>
    <property type="match status" value="1"/>
</dbReference>
<dbReference type="CDD" id="cd00483">
    <property type="entry name" value="HPPK"/>
    <property type="match status" value="1"/>
</dbReference>
<dbReference type="OrthoDB" id="9808041at2"/>
<keyword evidence="5 9" id="KW-0418">Kinase</keyword>
<dbReference type="EC" id="2.7.6.3" evidence="2"/>
<dbReference type="EMBL" id="CP036316">
    <property type="protein sequence ID" value="QDT66980.1"/>
    <property type="molecule type" value="Genomic_DNA"/>
</dbReference>
<dbReference type="GO" id="GO:0046654">
    <property type="term" value="P:tetrahydrofolate biosynthetic process"/>
    <property type="evidence" value="ECO:0007669"/>
    <property type="project" value="UniProtKB-UniPathway"/>
</dbReference>
<keyword evidence="3 9" id="KW-0808">Transferase</keyword>
<dbReference type="PANTHER" id="PTHR43071:SF2">
    <property type="entry name" value="2-AMINO-4-HYDROXY-6-HYDROXYMETHYLDIHYDROPTERIDINE PYROPHOSPHOKINASE"/>
    <property type="match status" value="1"/>
</dbReference>
<dbReference type="NCBIfam" id="TIGR01498">
    <property type="entry name" value="folK"/>
    <property type="match status" value="1"/>
</dbReference>
<keyword evidence="10" id="KW-1185">Reference proteome</keyword>
<evidence type="ECO:0000313" key="10">
    <source>
        <dbReference type="Proteomes" id="UP000319976"/>
    </source>
</evidence>
<dbReference type="InterPro" id="IPR035907">
    <property type="entry name" value="Hppk_sf"/>
</dbReference>
<evidence type="ECO:0000256" key="4">
    <source>
        <dbReference type="ARBA" id="ARBA00022741"/>
    </source>
</evidence>
<evidence type="ECO:0000256" key="6">
    <source>
        <dbReference type="ARBA" id="ARBA00022840"/>
    </source>
</evidence>
<dbReference type="InterPro" id="IPR000550">
    <property type="entry name" value="Hppk"/>
</dbReference>
<accession>A0A517TF27</accession>
<dbReference type="Pfam" id="PF01288">
    <property type="entry name" value="HPPK"/>
    <property type="match status" value="1"/>
</dbReference>
<keyword evidence="6" id="KW-0067">ATP-binding</keyword>
<evidence type="ECO:0000256" key="7">
    <source>
        <dbReference type="ARBA" id="ARBA00022909"/>
    </source>
</evidence>
<dbReference type="GO" id="GO:0046656">
    <property type="term" value="P:folic acid biosynthetic process"/>
    <property type="evidence" value="ECO:0007669"/>
    <property type="project" value="UniProtKB-KW"/>
</dbReference>
<comment type="pathway">
    <text evidence="1">Cofactor biosynthesis; tetrahydrofolate biosynthesis; 2-amino-4-hydroxy-6-hydroxymethyl-7,8-dihydropteridine diphosphate from 7,8-dihydroneopterin triphosphate: step 4/4.</text>
</comment>
<keyword evidence="7" id="KW-0289">Folate biosynthesis</keyword>
<sequence>MNRVYLGLGSNIDPEEHLPQAVRLLADYGQVVAVSHVYENPPVGYLDQENFLNAAVLLETEIAADEIHPCVIVPIEQALGRVRDPNLKNGPRTIDLDLLLVNDFVGTVGERDLPDKSLLKYAFVAIPMAEIAPAEVHPVTDESFAEIAGRFDAQQDGLVLRPDVDLHVTA</sequence>
<dbReference type="AlphaFoldDB" id="A0A517TF27"/>
<evidence type="ECO:0000256" key="2">
    <source>
        <dbReference type="ARBA" id="ARBA00013253"/>
    </source>
</evidence>
<dbReference type="PROSITE" id="PS00794">
    <property type="entry name" value="HPPK"/>
    <property type="match status" value="1"/>
</dbReference>
<evidence type="ECO:0000256" key="5">
    <source>
        <dbReference type="ARBA" id="ARBA00022777"/>
    </source>
</evidence>
<organism evidence="9 10">
    <name type="scientific">Calycomorphotria hydatis</name>
    <dbReference type="NCBI Taxonomy" id="2528027"/>
    <lineage>
        <taxon>Bacteria</taxon>
        <taxon>Pseudomonadati</taxon>
        <taxon>Planctomycetota</taxon>
        <taxon>Planctomycetia</taxon>
        <taxon>Planctomycetales</taxon>
        <taxon>Planctomycetaceae</taxon>
        <taxon>Calycomorphotria</taxon>
    </lineage>
</organism>
<evidence type="ECO:0000256" key="3">
    <source>
        <dbReference type="ARBA" id="ARBA00022679"/>
    </source>
</evidence>